<dbReference type="SUPFAM" id="SSF52980">
    <property type="entry name" value="Restriction endonuclease-like"/>
    <property type="match status" value="1"/>
</dbReference>
<dbReference type="Gene3D" id="3.40.960.10">
    <property type="entry name" value="VSR Endonuclease"/>
    <property type="match status" value="1"/>
</dbReference>
<proteinExistence type="predicted"/>
<evidence type="ECO:0000313" key="2">
    <source>
        <dbReference type="EMBL" id="AZG76101.1"/>
    </source>
</evidence>
<dbReference type="Pfam" id="PF04480">
    <property type="entry name" value="DUF559"/>
    <property type="match status" value="1"/>
</dbReference>
<dbReference type="InterPro" id="IPR011335">
    <property type="entry name" value="Restrct_endonuc-II-like"/>
</dbReference>
<accession>A0A3G8M2F2</accession>
<dbReference type="GO" id="GO:0004519">
    <property type="term" value="F:endonuclease activity"/>
    <property type="evidence" value="ECO:0007669"/>
    <property type="project" value="UniProtKB-KW"/>
</dbReference>
<organism evidence="2 3">
    <name type="scientific">Methylocystis rosea</name>
    <dbReference type="NCBI Taxonomy" id="173366"/>
    <lineage>
        <taxon>Bacteria</taxon>
        <taxon>Pseudomonadati</taxon>
        <taxon>Pseudomonadota</taxon>
        <taxon>Alphaproteobacteria</taxon>
        <taxon>Hyphomicrobiales</taxon>
        <taxon>Methylocystaceae</taxon>
        <taxon>Methylocystis</taxon>
    </lineage>
</organism>
<dbReference type="InterPro" id="IPR007569">
    <property type="entry name" value="DUF559"/>
</dbReference>
<dbReference type="AlphaFoldDB" id="A0A3G8M2F2"/>
<evidence type="ECO:0000259" key="1">
    <source>
        <dbReference type="Pfam" id="PF04480"/>
    </source>
</evidence>
<gene>
    <name evidence="2" type="ORF">EHO51_04775</name>
</gene>
<dbReference type="InterPro" id="IPR047216">
    <property type="entry name" value="Endonuclease_DUF559_bact"/>
</dbReference>
<reference evidence="2 3" key="1">
    <citation type="submission" date="2018-11" db="EMBL/GenBank/DDBJ databases">
        <title>Genome squencing of methanotrophic bacteria isolated from alkaline groundwater in Korea.</title>
        <authorList>
            <person name="Nguyen L.N."/>
        </authorList>
    </citation>
    <scope>NUCLEOTIDE SEQUENCE [LARGE SCALE GENOMIC DNA]</scope>
    <source>
        <strain evidence="2 3">GW6</strain>
    </source>
</reference>
<protein>
    <submittedName>
        <fullName evidence="2">Endonuclease domain-containing protein</fullName>
    </submittedName>
</protein>
<keyword evidence="2" id="KW-0255">Endonuclease</keyword>
<sequence>MANPRARELRKNMTPQEVKLWSQLRLLRPQGFHFRRQVPLEGYVLDFVCYKYRLIIEADGSQHGEADGRRHDARRDAIFRANGFHVLRFWNHEIDANLIGVVETIIARAKEHMREAS</sequence>
<dbReference type="Proteomes" id="UP000273982">
    <property type="component" value="Chromosome"/>
</dbReference>
<dbReference type="KEGG" id="mros:EHO51_04775"/>
<dbReference type="PANTHER" id="PTHR38590">
    <property type="entry name" value="BLL0828 PROTEIN"/>
    <property type="match status" value="1"/>
</dbReference>
<feature type="domain" description="DUF559" evidence="1">
    <location>
        <begin position="4"/>
        <end position="107"/>
    </location>
</feature>
<evidence type="ECO:0000313" key="3">
    <source>
        <dbReference type="Proteomes" id="UP000273982"/>
    </source>
</evidence>
<dbReference type="RefSeq" id="WP_124737930.1">
    <property type="nucleotide sequence ID" value="NZ_CP034086.1"/>
</dbReference>
<dbReference type="CDD" id="cd01038">
    <property type="entry name" value="Endonuclease_DUF559"/>
    <property type="match status" value="1"/>
</dbReference>
<keyword evidence="2" id="KW-0378">Hydrolase</keyword>
<keyword evidence="2" id="KW-0540">Nuclease</keyword>
<dbReference type="EMBL" id="CP034086">
    <property type="protein sequence ID" value="AZG76101.1"/>
    <property type="molecule type" value="Genomic_DNA"/>
</dbReference>
<dbReference type="PANTHER" id="PTHR38590:SF1">
    <property type="entry name" value="BLL0828 PROTEIN"/>
    <property type="match status" value="1"/>
</dbReference>
<name>A0A3G8M2F2_9HYPH</name>